<evidence type="ECO:0000256" key="1">
    <source>
        <dbReference type="ARBA" id="ARBA00004245"/>
    </source>
</evidence>
<feature type="region of interest" description="Disordered" evidence="12">
    <location>
        <begin position="926"/>
        <end position="978"/>
    </location>
</feature>
<keyword evidence="5 9" id="KW-0067">ATP-binding</keyword>
<evidence type="ECO:0000256" key="5">
    <source>
        <dbReference type="ARBA" id="ARBA00022840"/>
    </source>
</evidence>
<dbReference type="Gene3D" id="1.10.287.1490">
    <property type="match status" value="1"/>
</dbReference>
<dbReference type="SUPFAM" id="SSF52540">
    <property type="entry name" value="P-loop containing nucleoside triphosphate hydrolases"/>
    <property type="match status" value="1"/>
</dbReference>
<dbReference type="InterPro" id="IPR027417">
    <property type="entry name" value="P-loop_NTPase"/>
</dbReference>
<keyword evidence="8" id="KW-0206">Cytoskeleton</keyword>
<dbReference type="CDD" id="cd23649">
    <property type="entry name" value="Khc_CBD_cc"/>
    <property type="match status" value="1"/>
</dbReference>
<feature type="binding site" evidence="9">
    <location>
        <begin position="85"/>
        <end position="92"/>
    </location>
    <ligand>
        <name>ATP</name>
        <dbReference type="ChEBI" id="CHEBI:30616"/>
    </ligand>
</feature>
<dbReference type="SMART" id="SM00129">
    <property type="entry name" value="KISc"/>
    <property type="match status" value="1"/>
</dbReference>
<dbReference type="InterPro" id="IPR019821">
    <property type="entry name" value="Kinesin_motor_CS"/>
</dbReference>
<dbReference type="GO" id="GO:0048489">
    <property type="term" value="P:synaptic vesicle transport"/>
    <property type="evidence" value="ECO:0007669"/>
    <property type="project" value="UniProtKB-ARBA"/>
</dbReference>
<protein>
    <recommendedName>
        <fullName evidence="10">Kinesin-like protein</fullName>
    </recommendedName>
</protein>
<dbReference type="Gene3D" id="3.40.850.10">
    <property type="entry name" value="Kinesin motor domain"/>
    <property type="match status" value="1"/>
</dbReference>
<feature type="region of interest" description="Disordered" evidence="12">
    <location>
        <begin position="827"/>
        <end position="846"/>
    </location>
</feature>
<dbReference type="OMA" id="FPMGTKQ"/>
<dbReference type="Pfam" id="PF00225">
    <property type="entry name" value="Kinesin"/>
    <property type="match status" value="1"/>
</dbReference>
<dbReference type="GO" id="GO:0003777">
    <property type="term" value="F:microtubule motor activity"/>
    <property type="evidence" value="ECO:0007669"/>
    <property type="project" value="InterPro"/>
</dbReference>
<dbReference type="InterPro" id="IPR036961">
    <property type="entry name" value="Kinesin_motor_dom_sf"/>
</dbReference>
<comment type="subcellular location">
    <subcellularLocation>
        <location evidence="1">Cytoplasm</location>
        <location evidence="1">Cytoskeleton</location>
    </subcellularLocation>
</comment>
<evidence type="ECO:0000256" key="8">
    <source>
        <dbReference type="ARBA" id="ARBA00023212"/>
    </source>
</evidence>
<evidence type="ECO:0000256" key="3">
    <source>
        <dbReference type="ARBA" id="ARBA00022701"/>
    </source>
</evidence>
<evidence type="ECO:0000256" key="11">
    <source>
        <dbReference type="SAM" id="Coils"/>
    </source>
</evidence>
<dbReference type="Proteomes" id="UP000245119">
    <property type="component" value="Linkage Group LG5"/>
</dbReference>
<dbReference type="FunFam" id="3.40.850.10:FF:000067">
    <property type="entry name" value="Kinesin-like protein"/>
    <property type="match status" value="1"/>
</dbReference>
<dbReference type="InterPro" id="IPR059182">
    <property type="entry name" value="Khc_C"/>
</dbReference>
<dbReference type="OrthoDB" id="3176171at2759"/>
<dbReference type="GO" id="GO:0005874">
    <property type="term" value="C:microtubule"/>
    <property type="evidence" value="ECO:0007669"/>
    <property type="project" value="UniProtKB-KW"/>
</dbReference>
<dbReference type="GO" id="GO:0098957">
    <property type="term" value="P:anterograde axonal transport of mitochondrion"/>
    <property type="evidence" value="ECO:0007669"/>
    <property type="project" value="UniProtKB-ARBA"/>
</dbReference>
<evidence type="ECO:0000256" key="6">
    <source>
        <dbReference type="ARBA" id="ARBA00023054"/>
    </source>
</evidence>
<keyword evidence="15" id="KW-1185">Reference proteome</keyword>
<accession>A0A2T7PBB5</accession>
<dbReference type="GO" id="GO:0032991">
    <property type="term" value="C:protein-containing complex"/>
    <property type="evidence" value="ECO:0007669"/>
    <property type="project" value="UniProtKB-ARBA"/>
</dbReference>
<dbReference type="InterPro" id="IPR001752">
    <property type="entry name" value="Kinesin_motor_dom"/>
</dbReference>
<dbReference type="AlphaFoldDB" id="A0A2T7PBB5"/>
<gene>
    <name evidence="14" type="ORF">C0Q70_09976</name>
</gene>
<dbReference type="PROSITE" id="PS50067">
    <property type="entry name" value="KINESIN_MOTOR_2"/>
    <property type="match status" value="1"/>
</dbReference>
<name>A0A2T7PBB5_POMCA</name>
<comment type="caution">
    <text evidence="14">The sequence shown here is derived from an EMBL/GenBank/DDBJ whole genome shotgun (WGS) entry which is preliminary data.</text>
</comment>
<dbReference type="PANTHER" id="PTHR47968">
    <property type="entry name" value="CENTROMERE PROTEIN E"/>
    <property type="match status" value="1"/>
</dbReference>
<dbReference type="EMBL" id="PZQS01000005">
    <property type="protein sequence ID" value="PVD30701.1"/>
    <property type="molecule type" value="Genomic_DNA"/>
</dbReference>
<keyword evidence="2" id="KW-0963">Cytoplasm</keyword>
<evidence type="ECO:0000256" key="12">
    <source>
        <dbReference type="SAM" id="MobiDB-lite"/>
    </source>
</evidence>
<dbReference type="CDD" id="cd01369">
    <property type="entry name" value="KISc_KHC_KIF5"/>
    <property type="match status" value="1"/>
</dbReference>
<keyword evidence="4 9" id="KW-0547">Nucleotide-binding</keyword>
<evidence type="ECO:0000256" key="2">
    <source>
        <dbReference type="ARBA" id="ARBA00022490"/>
    </source>
</evidence>
<dbReference type="GO" id="GO:0030951">
    <property type="term" value="P:establishment or maintenance of microtubule cytoskeleton polarity"/>
    <property type="evidence" value="ECO:0007669"/>
    <property type="project" value="UniProtKB-ARBA"/>
</dbReference>
<organism evidence="14 15">
    <name type="scientific">Pomacea canaliculata</name>
    <name type="common">Golden apple snail</name>
    <dbReference type="NCBI Taxonomy" id="400727"/>
    <lineage>
        <taxon>Eukaryota</taxon>
        <taxon>Metazoa</taxon>
        <taxon>Spiralia</taxon>
        <taxon>Lophotrochozoa</taxon>
        <taxon>Mollusca</taxon>
        <taxon>Gastropoda</taxon>
        <taxon>Caenogastropoda</taxon>
        <taxon>Architaenioglossa</taxon>
        <taxon>Ampullarioidea</taxon>
        <taxon>Ampullariidae</taxon>
        <taxon>Pomacea</taxon>
    </lineage>
</organism>
<reference evidence="14 15" key="1">
    <citation type="submission" date="2018-04" db="EMBL/GenBank/DDBJ databases">
        <title>The genome of golden apple snail Pomacea canaliculata provides insight into stress tolerance and invasive adaptation.</title>
        <authorList>
            <person name="Liu C."/>
            <person name="Liu B."/>
            <person name="Ren Y."/>
            <person name="Zhang Y."/>
            <person name="Wang H."/>
            <person name="Li S."/>
            <person name="Jiang F."/>
            <person name="Yin L."/>
            <person name="Zhang G."/>
            <person name="Qian W."/>
            <person name="Fan W."/>
        </authorList>
    </citation>
    <scope>NUCLEOTIDE SEQUENCE [LARGE SCALE GENOMIC DNA]</scope>
    <source>
        <strain evidence="14">SZHN2017</strain>
        <tissue evidence="14">Muscle</tissue>
    </source>
</reference>
<evidence type="ECO:0000256" key="4">
    <source>
        <dbReference type="ARBA" id="ARBA00022741"/>
    </source>
</evidence>
<evidence type="ECO:0000256" key="9">
    <source>
        <dbReference type="PROSITE-ProRule" id="PRU00283"/>
    </source>
</evidence>
<evidence type="ECO:0000256" key="10">
    <source>
        <dbReference type="RuleBase" id="RU000394"/>
    </source>
</evidence>
<comment type="similarity">
    <text evidence="9 10">Belongs to the TRAFAC class myosin-kinesin ATPase superfamily. Kinesin family.</text>
</comment>
<dbReference type="PRINTS" id="PR00380">
    <property type="entry name" value="KINESINHEAVY"/>
</dbReference>
<keyword evidence="7 9" id="KW-0505">Motor protein</keyword>
<evidence type="ECO:0000256" key="7">
    <source>
        <dbReference type="ARBA" id="ARBA00023175"/>
    </source>
</evidence>
<evidence type="ECO:0000313" key="15">
    <source>
        <dbReference type="Proteomes" id="UP000245119"/>
    </source>
</evidence>
<feature type="domain" description="Kinesin motor" evidence="13">
    <location>
        <begin position="8"/>
        <end position="326"/>
    </location>
</feature>
<dbReference type="PANTHER" id="PTHR47968:SF36">
    <property type="entry name" value="KINESIN HEAVY CHAIN ISOFORM X1"/>
    <property type="match status" value="1"/>
</dbReference>
<evidence type="ECO:0000313" key="14">
    <source>
        <dbReference type="EMBL" id="PVD30701.1"/>
    </source>
</evidence>
<feature type="coiled-coil region" evidence="11">
    <location>
        <begin position="425"/>
        <end position="550"/>
    </location>
</feature>
<evidence type="ECO:0000259" key="13">
    <source>
        <dbReference type="PROSITE" id="PS50067"/>
    </source>
</evidence>
<keyword evidence="3 10" id="KW-0493">Microtubule</keyword>
<dbReference type="GO" id="GO:0008017">
    <property type="term" value="F:microtubule binding"/>
    <property type="evidence" value="ECO:0007669"/>
    <property type="project" value="InterPro"/>
</dbReference>
<keyword evidence="6 11" id="KW-0175">Coiled coil</keyword>
<dbReference type="GO" id="GO:1904115">
    <property type="term" value="C:axon cytoplasm"/>
    <property type="evidence" value="ECO:0007669"/>
    <property type="project" value="GOC"/>
</dbReference>
<dbReference type="GO" id="GO:0005524">
    <property type="term" value="F:ATP binding"/>
    <property type="evidence" value="ECO:0007669"/>
    <property type="project" value="UniProtKB-UniRule"/>
</dbReference>
<feature type="coiled-coil region" evidence="11">
    <location>
        <begin position="331"/>
        <end position="365"/>
    </location>
</feature>
<sequence>MAESSECNIKVVCRVRPLNQSEEKAGSKFILKFPTDDSASIGGKVFVFDKVLKPNVTQEYVYTVTAKPIVADVLSGYNGTIFAYGQTSSGKTHTMEGVLGNETLQGIIPRIVQDIFNYIYGMDENLEFHIKVSYFEIYMDKIRDLLDVSKTNLSVHEDKNRVPYVKGCTERFVSSPEEVMEVIDEGKANRHVAVTNMNEHSSRSHSVFLIHVKQENVESEKKLHGKLYLVDLAGSEKVSKTGAEGAVLDEAKNINKSLSALGNVIAALAEGNKSHVPYRDSKLTRILQESLGGNARTTMVICCSPASYNEAETKSTLMFGQRAKTIKNVVSVNEELTAEEWKRRYEKEKEKNNKLKLIILKLEAELQSWRAGNSVPLEEQVDVKTAAVEGEQPKEGAPPGATLTMATSFVGLAGGGASAISEAERLQLEEEKMKLYQQLDDKDEEINNQSQLIEKLKEQMLEQEELITQSRRDYEAMQAEMARIQQDNESAKEEVKEVLQALEELAMNYDQKSQEVDSKNHDIEALSEELGQKMAKMNGLQSELEQLRDSSLHQKKRVTDMMISLLKDLGDIGGVIGGSAAENKPNPSAGEKLEEEFTVARLYISKMKSEVKTLASRAQTLESQQQESSQKLSEAENDLSDCKLKIQQYEAKMTTLAETIKDVEQKKRLLEESVDCLSEECAQLKAQQSMANAVSEKERETSNKLQAEIEMKETLEKQMMAHREQHQKQLSSLREEIADKQSVIDTLKDTNQKLSLAMEKMQGDYEKLKAEDVEKTAKLSELSTQMSRREQAKQDLKGLEETVAKELQTLHNLRKLFVQDLQNRVKKSANKKEDEEDEEGGGNVAQKQKISFLENNLEQLTKVHKQLVRDNADLRCELPKLEKRLRATMDRVKSLETALKEAKEGAMRDRKRYQMEVDRIKEAVRQRNLARRGHAAQIAKPIRPGQHPGGSTTQGTGIRGGGGLAANGPAPIKAESQA</sequence>
<proteinExistence type="inferred from homology"/>
<dbReference type="STRING" id="400727.A0A2T7PBB5"/>
<dbReference type="InterPro" id="IPR027640">
    <property type="entry name" value="Kinesin-like_fam"/>
</dbReference>
<dbReference type="PROSITE" id="PS00411">
    <property type="entry name" value="KINESIN_MOTOR_1"/>
    <property type="match status" value="1"/>
</dbReference>
<dbReference type="GO" id="GO:0007292">
    <property type="term" value="P:female gamete generation"/>
    <property type="evidence" value="ECO:0007669"/>
    <property type="project" value="UniProtKB-ARBA"/>
</dbReference>
<dbReference type="GO" id="GO:0007097">
    <property type="term" value="P:nuclear migration"/>
    <property type="evidence" value="ECO:0007669"/>
    <property type="project" value="UniProtKB-ARBA"/>
</dbReference>